<dbReference type="Proteomes" id="UP000028945">
    <property type="component" value="Chromosome"/>
</dbReference>
<keyword evidence="1" id="KW-0472">Membrane</keyword>
<dbReference type="RefSeq" id="WP_038500829.1">
    <property type="nucleotide sequence ID" value="NZ_AFWK01000012.1"/>
</dbReference>
<evidence type="ECO:0000313" key="3">
    <source>
        <dbReference type="Proteomes" id="UP000028945"/>
    </source>
</evidence>
<evidence type="ECO:0000256" key="1">
    <source>
        <dbReference type="SAM" id="Phobius"/>
    </source>
</evidence>
<keyword evidence="3" id="KW-1185">Reference proteome</keyword>
<feature type="transmembrane region" description="Helical" evidence="1">
    <location>
        <begin position="111"/>
        <end position="131"/>
    </location>
</feature>
<feature type="transmembrane region" description="Helical" evidence="1">
    <location>
        <begin position="37"/>
        <end position="62"/>
    </location>
</feature>
<dbReference type="EMBL" id="CP009238">
    <property type="protein sequence ID" value="AIL33163.1"/>
    <property type="molecule type" value="Genomic_DNA"/>
</dbReference>
<reference evidence="2 3" key="1">
    <citation type="journal article" date="2014" name="BMC Genomics">
        <title>A genomic perspective on a new bacterial genus and species from the Alcaligenaceae family, Basilea psittacipulmonis.</title>
        <authorList>
            <person name="Whiteson K.L."/>
            <person name="Hernandez D."/>
            <person name="Lazarevic V."/>
            <person name="Gaia N."/>
            <person name="Farinelli L."/>
            <person name="Francois P."/>
            <person name="Pilo P."/>
            <person name="Frey J."/>
            <person name="Schrenzel J."/>
        </authorList>
    </citation>
    <scope>NUCLEOTIDE SEQUENCE [LARGE SCALE GENOMIC DNA]</scope>
    <source>
        <strain evidence="2 3">DSM 24701</strain>
    </source>
</reference>
<dbReference type="AlphaFoldDB" id="A0A077DJ58"/>
<organism evidence="2 3">
    <name type="scientific">Basilea psittacipulmonis DSM 24701</name>
    <dbReference type="NCBI Taxonomy" id="1072685"/>
    <lineage>
        <taxon>Bacteria</taxon>
        <taxon>Pseudomonadati</taxon>
        <taxon>Pseudomonadota</taxon>
        <taxon>Betaproteobacteria</taxon>
        <taxon>Burkholderiales</taxon>
        <taxon>Alcaligenaceae</taxon>
        <taxon>Basilea</taxon>
    </lineage>
</organism>
<dbReference type="HOGENOM" id="CLU_1522299_0_0_4"/>
<proteinExistence type="predicted"/>
<gene>
    <name evidence="2" type="ORF">IX83_07525</name>
</gene>
<evidence type="ECO:0000313" key="2">
    <source>
        <dbReference type="EMBL" id="AIL33163.1"/>
    </source>
</evidence>
<sequence>MRILLWVCILGGIGYLLWLQNRRLVREKGVCGVHGYLLVFTGLMFVESLYLLFSIYEIINIYTFFYPEVSHTFGFEAYANTVVNIGIIALVIHIGAIGVIIWLRRPSAVKLLYWMIWIAGPVASISVYLSGNHTLIVPEQIETIQWQMLSISLSFAIAFTLYLSYSQRVKNTYRMC</sequence>
<feature type="transmembrane region" description="Helical" evidence="1">
    <location>
        <begin position="143"/>
        <end position="165"/>
    </location>
</feature>
<keyword evidence="1" id="KW-0812">Transmembrane</keyword>
<accession>A0A077DJ58</accession>
<protein>
    <submittedName>
        <fullName evidence="2">Uncharacterized protein</fullName>
    </submittedName>
</protein>
<dbReference type="KEGG" id="bpsi:IX83_07525"/>
<feature type="transmembrane region" description="Helical" evidence="1">
    <location>
        <begin position="82"/>
        <end position="104"/>
    </location>
</feature>
<keyword evidence="1" id="KW-1133">Transmembrane helix</keyword>
<name>A0A077DJ58_9BURK</name>
<feature type="transmembrane region" description="Helical" evidence="1">
    <location>
        <begin position="6"/>
        <end position="25"/>
    </location>
</feature>